<dbReference type="Pfam" id="PF00593">
    <property type="entry name" value="TonB_dep_Rec_b-barrel"/>
    <property type="match status" value="1"/>
</dbReference>
<gene>
    <name evidence="16" type="ORF">HNR48_000049</name>
</gene>
<dbReference type="AlphaFoldDB" id="A0A7X0JR03"/>
<reference evidence="16 17" key="1">
    <citation type="submission" date="2020-08" db="EMBL/GenBank/DDBJ databases">
        <title>Genomic Encyclopedia of Type Strains, Phase IV (KMG-IV): sequencing the most valuable type-strain genomes for metagenomic binning, comparative biology and taxonomic classification.</title>
        <authorList>
            <person name="Goeker M."/>
        </authorList>
    </citation>
    <scope>NUCLEOTIDE SEQUENCE [LARGE SCALE GENOMIC DNA]</scope>
    <source>
        <strain evidence="16 17">DSM 22368</strain>
    </source>
</reference>
<dbReference type="InterPro" id="IPR036942">
    <property type="entry name" value="Beta-barrel_TonB_sf"/>
</dbReference>
<evidence type="ECO:0000256" key="4">
    <source>
        <dbReference type="ARBA" id="ARBA00022496"/>
    </source>
</evidence>
<evidence type="ECO:0000259" key="15">
    <source>
        <dbReference type="Pfam" id="PF07715"/>
    </source>
</evidence>
<evidence type="ECO:0000256" key="2">
    <source>
        <dbReference type="ARBA" id="ARBA00022448"/>
    </source>
</evidence>
<dbReference type="PROSITE" id="PS52016">
    <property type="entry name" value="TONB_DEPENDENT_REC_3"/>
    <property type="match status" value="1"/>
</dbReference>
<dbReference type="PANTHER" id="PTHR32552:SF81">
    <property type="entry name" value="TONB-DEPENDENT OUTER MEMBRANE RECEPTOR"/>
    <property type="match status" value="1"/>
</dbReference>
<evidence type="ECO:0000313" key="16">
    <source>
        <dbReference type="EMBL" id="MBB6519771.1"/>
    </source>
</evidence>
<protein>
    <submittedName>
        <fullName evidence="16">Iron complex outermembrane receptor protein</fullName>
    </submittedName>
</protein>
<keyword evidence="7" id="KW-0406">Ion transport</keyword>
<keyword evidence="10 11" id="KW-0998">Cell outer membrane</keyword>
<keyword evidence="5 11" id="KW-0812">Transmembrane</keyword>
<evidence type="ECO:0000256" key="1">
    <source>
        <dbReference type="ARBA" id="ARBA00004571"/>
    </source>
</evidence>
<evidence type="ECO:0000256" key="9">
    <source>
        <dbReference type="ARBA" id="ARBA00023136"/>
    </source>
</evidence>
<dbReference type="Pfam" id="PF07715">
    <property type="entry name" value="Plug"/>
    <property type="match status" value="1"/>
</dbReference>
<evidence type="ECO:0000256" key="8">
    <source>
        <dbReference type="ARBA" id="ARBA00023077"/>
    </source>
</evidence>
<evidence type="ECO:0000256" key="10">
    <source>
        <dbReference type="ARBA" id="ARBA00023237"/>
    </source>
</evidence>
<keyword evidence="8 12" id="KW-0798">TonB box</keyword>
<accession>A0A7X0JR03</accession>
<keyword evidence="9 11" id="KW-0472">Membrane</keyword>
<dbReference type="EMBL" id="JACHHT010000001">
    <property type="protein sequence ID" value="MBB6519771.1"/>
    <property type="molecule type" value="Genomic_DNA"/>
</dbReference>
<dbReference type="GO" id="GO:0006826">
    <property type="term" value="P:iron ion transport"/>
    <property type="evidence" value="ECO:0007669"/>
    <property type="project" value="UniProtKB-KW"/>
</dbReference>
<keyword evidence="4" id="KW-0410">Iron transport</keyword>
<dbReference type="Proteomes" id="UP000528457">
    <property type="component" value="Unassembled WGS sequence"/>
</dbReference>
<evidence type="ECO:0000256" key="12">
    <source>
        <dbReference type="RuleBase" id="RU003357"/>
    </source>
</evidence>
<keyword evidence="2 11" id="KW-0813">Transport</keyword>
<feature type="chain" id="PRO_5030981401" evidence="13">
    <location>
        <begin position="31"/>
        <end position="747"/>
    </location>
</feature>
<keyword evidence="13" id="KW-0732">Signal</keyword>
<dbReference type="RefSeq" id="WP_166853165.1">
    <property type="nucleotide sequence ID" value="NZ_JAAONY010000001.1"/>
</dbReference>
<feature type="signal peptide" evidence="13">
    <location>
        <begin position="1"/>
        <end position="30"/>
    </location>
</feature>
<dbReference type="GO" id="GO:0009279">
    <property type="term" value="C:cell outer membrane"/>
    <property type="evidence" value="ECO:0007669"/>
    <property type="project" value="UniProtKB-SubCell"/>
</dbReference>
<organism evidence="16 17">
    <name type="scientific">Pseudoteredinibacter isoporae</name>
    <dbReference type="NCBI Taxonomy" id="570281"/>
    <lineage>
        <taxon>Bacteria</taxon>
        <taxon>Pseudomonadati</taxon>
        <taxon>Pseudomonadota</taxon>
        <taxon>Gammaproteobacteria</taxon>
        <taxon>Cellvibrionales</taxon>
        <taxon>Cellvibrionaceae</taxon>
        <taxon>Pseudoteredinibacter</taxon>
    </lineage>
</organism>
<evidence type="ECO:0000256" key="7">
    <source>
        <dbReference type="ARBA" id="ARBA00023065"/>
    </source>
</evidence>
<dbReference type="SUPFAM" id="SSF56935">
    <property type="entry name" value="Porins"/>
    <property type="match status" value="1"/>
</dbReference>
<sequence length="747" mass="82264">MAKKVLSKRPAKLSTLAIAICASHSFAQQAALEEITVTAQKREQNIQDIPISIAAFSADALKDKGIDDFNKLGTLTPGLNLAPSTGFFDPIVTIRGIGLRFEEPNVSASAAVHIDEVAMATPSYLNVPLFDLERVEVLKGPQGTLFGQNTTAGAINFITRKPSHETDAYIDLSYGRFNETDIEAAIGGSLSENVAARLAIKQTQSDGHQNNLGTTRTAGFTRVPGVIPGVQERPADSEFGGQDKFSTRFSLLWDVADDIEVYSSVHYFNDQSDIPLVKLDGADALGMLPASADPYIVEGDELGINDHEQWGGQLRVSWDLGFAEFTSLSGYETLNRHMEDSEGTATRVLNEDLFNDSWQFSQEFRLVGETEHANWTAGVHYAEDEVDFFKRQDASDSVLGFLDTKYTRTVESWALFSQVDWLINEALNITTGVRYLEEDRSIDRSSTAFDPYGTALVGRIFPDLPIIPGKDSISAEELTWRLGLDYRPTEELLVYASVSEGYKSGGFDGSGITSNAALEPFDGEELLAYEAGIKWTSQEIPLRINASVFFYDYDNLQAQALVTIVGQDGTRVQDAILTNAGKAEIRGAEFDLNWQPFEGLRFDLGATYLDGEITEFASEDPSEAAAVIGNDTPNTPTLQTSAQIAYRWNVGEHHLARVALDYSYIDDVFGDLANSDNVVIDSYELLNGRLELSSSDESWTVGLWGKNLADERYYTSIAPAFLAQPGVVRRSYALPRTYGIDVKYHFY</sequence>
<dbReference type="InterPro" id="IPR012910">
    <property type="entry name" value="Plug_dom"/>
</dbReference>
<evidence type="ECO:0000313" key="17">
    <source>
        <dbReference type="Proteomes" id="UP000528457"/>
    </source>
</evidence>
<keyword evidence="3 11" id="KW-1134">Transmembrane beta strand</keyword>
<comment type="subcellular location">
    <subcellularLocation>
        <location evidence="1 11">Cell outer membrane</location>
        <topology evidence="1 11">Multi-pass membrane protein</topology>
    </subcellularLocation>
</comment>
<name>A0A7X0JR03_9GAMM</name>
<keyword evidence="6" id="KW-0408">Iron</keyword>
<comment type="similarity">
    <text evidence="11 12">Belongs to the TonB-dependent receptor family.</text>
</comment>
<dbReference type="Gene3D" id="2.40.170.20">
    <property type="entry name" value="TonB-dependent receptor, beta-barrel domain"/>
    <property type="match status" value="1"/>
</dbReference>
<evidence type="ECO:0000256" key="6">
    <source>
        <dbReference type="ARBA" id="ARBA00023004"/>
    </source>
</evidence>
<evidence type="ECO:0000256" key="13">
    <source>
        <dbReference type="SAM" id="SignalP"/>
    </source>
</evidence>
<dbReference type="InterPro" id="IPR000531">
    <property type="entry name" value="Beta-barrel_TonB"/>
</dbReference>
<feature type="domain" description="TonB-dependent receptor-like beta-barrel" evidence="14">
    <location>
        <begin position="307"/>
        <end position="708"/>
    </location>
</feature>
<keyword evidence="16" id="KW-0675">Receptor</keyword>
<dbReference type="InParanoid" id="A0A7X0JR03"/>
<evidence type="ECO:0000259" key="14">
    <source>
        <dbReference type="Pfam" id="PF00593"/>
    </source>
</evidence>
<dbReference type="PANTHER" id="PTHR32552">
    <property type="entry name" value="FERRICHROME IRON RECEPTOR-RELATED"/>
    <property type="match status" value="1"/>
</dbReference>
<evidence type="ECO:0000256" key="11">
    <source>
        <dbReference type="PROSITE-ProRule" id="PRU01360"/>
    </source>
</evidence>
<proteinExistence type="inferred from homology"/>
<evidence type="ECO:0000256" key="3">
    <source>
        <dbReference type="ARBA" id="ARBA00022452"/>
    </source>
</evidence>
<dbReference type="InterPro" id="IPR039426">
    <property type="entry name" value="TonB-dep_rcpt-like"/>
</dbReference>
<dbReference type="CDD" id="cd01347">
    <property type="entry name" value="ligand_gated_channel"/>
    <property type="match status" value="1"/>
</dbReference>
<feature type="domain" description="TonB-dependent receptor plug" evidence="15">
    <location>
        <begin position="46"/>
        <end position="154"/>
    </location>
</feature>
<keyword evidence="17" id="KW-1185">Reference proteome</keyword>
<comment type="caution">
    <text evidence="16">The sequence shown here is derived from an EMBL/GenBank/DDBJ whole genome shotgun (WGS) entry which is preliminary data.</text>
</comment>
<evidence type="ECO:0000256" key="5">
    <source>
        <dbReference type="ARBA" id="ARBA00022692"/>
    </source>
</evidence>